<keyword evidence="4" id="KW-1185">Reference proteome</keyword>
<feature type="compositionally biased region" description="Basic and acidic residues" evidence="1">
    <location>
        <begin position="251"/>
        <end position="262"/>
    </location>
</feature>
<dbReference type="EMBL" id="CP001848">
    <property type="protein sequence ID" value="ADB17324.1"/>
    <property type="molecule type" value="Genomic_DNA"/>
</dbReference>
<proteinExistence type="predicted"/>
<dbReference type="Proteomes" id="UP000001887">
    <property type="component" value="Chromosome"/>
</dbReference>
<evidence type="ECO:0000313" key="4">
    <source>
        <dbReference type="Proteomes" id="UP000001887"/>
    </source>
</evidence>
<evidence type="ECO:0000256" key="2">
    <source>
        <dbReference type="SAM" id="SignalP"/>
    </source>
</evidence>
<feature type="chain" id="PRO_5003036074" description="Pilus formation protein N-terminal domain-containing protein" evidence="2">
    <location>
        <begin position="21"/>
        <end position="390"/>
    </location>
</feature>
<feature type="region of interest" description="Disordered" evidence="1">
    <location>
        <begin position="244"/>
        <end position="281"/>
    </location>
</feature>
<organism evidence="3 4">
    <name type="scientific">Pirellula staleyi (strain ATCC 27377 / DSM 6068 / ICPB 4128)</name>
    <name type="common">Pirella staleyi</name>
    <dbReference type="NCBI Taxonomy" id="530564"/>
    <lineage>
        <taxon>Bacteria</taxon>
        <taxon>Pseudomonadati</taxon>
        <taxon>Planctomycetota</taxon>
        <taxon>Planctomycetia</taxon>
        <taxon>Pirellulales</taxon>
        <taxon>Pirellulaceae</taxon>
        <taxon>Pirellula</taxon>
    </lineage>
</organism>
<accession>D2R6M4</accession>
<evidence type="ECO:0000313" key="3">
    <source>
        <dbReference type="EMBL" id="ADB17324.1"/>
    </source>
</evidence>
<evidence type="ECO:0000256" key="1">
    <source>
        <dbReference type="SAM" id="MobiDB-lite"/>
    </source>
</evidence>
<feature type="compositionally biased region" description="Polar residues" evidence="1">
    <location>
        <begin position="263"/>
        <end position="281"/>
    </location>
</feature>
<feature type="region of interest" description="Disordered" evidence="1">
    <location>
        <begin position="349"/>
        <end position="390"/>
    </location>
</feature>
<dbReference type="KEGG" id="psl:Psta_2655"/>
<evidence type="ECO:0008006" key="5">
    <source>
        <dbReference type="Google" id="ProtNLM"/>
    </source>
</evidence>
<sequence precursor="true">MNRSFQAVFVLLGLLGAAVAAIGRPEQSAKPQPKYAPLREKVSLTAPVTIDPTARPLLATNRETTVAILPVDRSPTLLTSDLHASIAPREISASIGYEGSCGLDAVTGEIYSPTVAVEADATSSPVTPSDIASALGMITAAPSVELTSENSPLVVTSRVPHGPLRSELATQIDEARAVVLEGQTHLVLWKRAGHEIVAIDHLDVSTMISSSTIAGSEKLPSSGSMIRLADDFFPLLSLGRSLEQEQQPLARKREIPREKRDNPSPSASQPAQEQAHAESTSTGRLMLLSATRRQVDGLFEWLMQSDSQSTIAFYRRGITTQIESAVDRSGLEVVLPLAIRERRQNQVGLEDSHDWSDYEGATFEAETEQQLTGDEQPAETATAQTTAESR</sequence>
<protein>
    <recommendedName>
        <fullName evidence="5">Pilus formation protein N-terminal domain-containing protein</fullName>
    </recommendedName>
</protein>
<reference evidence="3 4" key="1">
    <citation type="journal article" date="2009" name="Stand. Genomic Sci.">
        <title>Complete genome sequence of Pirellula staleyi type strain (ATCC 27377).</title>
        <authorList>
            <person name="Clum A."/>
            <person name="Tindall B.J."/>
            <person name="Sikorski J."/>
            <person name="Ivanova N."/>
            <person name="Mavrommatis K."/>
            <person name="Lucas S."/>
            <person name="Glavina del Rio T."/>
            <person name="Nolan M."/>
            <person name="Chen F."/>
            <person name="Tice H."/>
            <person name="Pitluck S."/>
            <person name="Cheng J.F."/>
            <person name="Chertkov O."/>
            <person name="Brettin T."/>
            <person name="Han C."/>
            <person name="Detter J.C."/>
            <person name="Kuske C."/>
            <person name="Bruce D."/>
            <person name="Goodwin L."/>
            <person name="Ovchinikova G."/>
            <person name="Pati A."/>
            <person name="Mikhailova N."/>
            <person name="Chen A."/>
            <person name="Palaniappan K."/>
            <person name="Land M."/>
            <person name="Hauser L."/>
            <person name="Chang Y.J."/>
            <person name="Jeffries C.D."/>
            <person name="Chain P."/>
            <person name="Rohde M."/>
            <person name="Goker M."/>
            <person name="Bristow J."/>
            <person name="Eisen J.A."/>
            <person name="Markowitz V."/>
            <person name="Hugenholtz P."/>
            <person name="Kyrpides N.C."/>
            <person name="Klenk H.P."/>
            <person name="Lapidus A."/>
        </authorList>
    </citation>
    <scope>NUCLEOTIDE SEQUENCE [LARGE SCALE GENOMIC DNA]</scope>
    <source>
        <strain evidence="4">ATCC 27377 / DSM 6068 / ICPB 4128</strain>
    </source>
</reference>
<dbReference type="HOGENOM" id="CLU_707598_0_0_0"/>
<feature type="signal peptide" evidence="2">
    <location>
        <begin position="1"/>
        <end position="20"/>
    </location>
</feature>
<keyword evidence="2" id="KW-0732">Signal</keyword>
<dbReference type="AlphaFoldDB" id="D2R6M4"/>
<name>D2R6M4_PIRSD</name>
<feature type="compositionally biased region" description="Low complexity" evidence="1">
    <location>
        <begin position="378"/>
        <end position="390"/>
    </location>
</feature>
<gene>
    <name evidence="3" type="ordered locus">Psta_2655</name>
</gene>